<dbReference type="AlphaFoldDB" id="A0A0D0BRA4"/>
<reference evidence="2 3" key="1">
    <citation type="submission" date="2014-04" db="EMBL/GenBank/DDBJ databases">
        <authorList>
            <consortium name="DOE Joint Genome Institute"/>
            <person name="Kuo A."/>
            <person name="Kohler A."/>
            <person name="Jargeat P."/>
            <person name="Nagy L.G."/>
            <person name="Floudas D."/>
            <person name="Copeland A."/>
            <person name="Barry K.W."/>
            <person name="Cichocki N."/>
            <person name="Veneault-Fourrey C."/>
            <person name="LaButti K."/>
            <person name="Lindquist E.A."/>
            <person name="Lipzen A."/>
            <person name="Lundell T."/>
            <person name="Morin E."/>
            <person name="Murat C."/>
            <person name="Sun H."/>
            <person name="Tunlid A."/>
            <person name="Henrissat B."/>
            <person name="Grigoriev I.V."/>
            <person name="Hibbett D.S."/>
            <person name="Martin F."/>
            <person name="Nordberg H.P."/>
            <person name="Cantor M.N."/>
            <person name="Hua S.X."/>
        </authorList>
    </citation>
    <scope>NUCLEOTIDE SEQUENCE [LARGE SCALE GENOMIC DNA]</scope>
    <source>
        <strain evidence="2 3">Ve08.2h10</strain>
    </source>
</reference>
<dbReference type="EMBL" id="KN829235">
    <property type="protein sequence ID" value="KIK74017.1"/>
    <property type="molecule type" value="Genomic_DNA"/>
</dbReference>
<name>A0A0D0BRA4_9AGAM</name>
<reference evidence="3" key="2">
    <citation type="submission" date="2015-01" db="EMBL/GenBank/DDBJ databases">
        <title>Evolutionary Origins and Diversification of the Mycorrhizal Mutualists.</title>
        <authorList>
            <consortium name="DOE Joint Genome Institute"/>
            <consortium name="Mycorrhizal Genomics Consortium"/>
            <person name="Kohler A."/>
            <person name="Kuo A."/>
            <person name="Nagy L.G."/>
            <person name="Floudas D."/>
            <person name="Copeland A."/>
            <person name="Barry K.W."/>
            <person name="Cichocki N."/>
            <person name="Veneault-Fourrey C."/>
            <person name="LaButti K."/>
            <person name="Lindquist E.A."/>
            <person name="Lipzen A."/>
            <person name="Lundell T."/>
            <person name="Morin E."/>
            <person name="Murat C."/>
            <person name="Riley R."/>
            <person name="Ohm R."/>
            <person name="Sun H."/>
            <person name="Tunlid A."/>
            <person name="Henrissat B."/>
            <person name="Grigoriev I.V."/>
            <person name="Hibbett D.S."/>
            <person name="Martin F."/>
        </authorList>
    </citation>
    <scope>NUCLEOTIDE SEQUENCE [LARGE SCALE GENOMIC DNA]</scope>
    <source>
        <strain evidence="3">Ve08.2h10</strain>
    </source>
</reference>
<evidence type="ECO:0000313" key="3">
    <source>
        <dbReference type="Proteomes" id="UP000054538"/>
    </source>
</evidence>
<organism evidence="2 3">
    <name type="scientific">Paxillus rubicundulus Ve08.2h10</name>
    <dbReference type="NCBI Taxonomy" id="930991"/>
    <lineage>
        <taxon>Eukaryota</taxon>
        <taxon>Fungi</taxon>
        <taxon>Dikarya</taxon>
        <taxon>Basidiomycota</taxon>
        <taxon>Agaricomycotina</taxon>
        <taxon>Agaricomycetes</taxon>
        <taxon>Agaricomycetidae</taxon>
        <taxon>Boletales</taxon>
        <taxon>Paxilineae</taxon>
        <taxon>Paxillaceae</taxon>
        <taxon>Paxillus</taxon>
    </lineage>
</organism>
<proteinExistence type="predicted"/>
<feature type="compositionally biased region" description="Polar residues" evidence="1">
    <location>
        <begin position="31"/>
        <end position="42"/>
    </location>
</feature>
<accession>A0A0D0BRA4</accession>
<protein>
    <submittedName>
        <fullName evidence="2">Uncharacterized protein</fullName>
    </submittedName>
</protein>
<dbReference type="Proteomes" id="UP000054538">
    <property type="component" value="Unassembled WGS sequence"/>
</dbReference>
<evidence type="ECO:0000256" key="1">
    <source>
        <dbReference type="SAM" id="MobiDB-lite"/>
    </source>
</evidence>
<evidence type="ECO:0000313" key="2">
    <source>
        <dbReference type="EMBL" id="KIK74017.1"/>
    </source>
</evidence>
<dbReference type="HOGENOM" id="CLU_1876109_0_0_1"/>
<keyword evidence="3" id="KW-1185">Reference proteome</keyword>
<dbReference type="InParanoid" id="A0A0D0BRA4"/>
<feature type="region of interest" description="Disordered" evidence="1">
    <location>
        <begin position="1"/>
        <end position="54"/>
    </location>
</feature>
<sequence length="136" mass="15842">MTMMDPMNKDHEGDNPSHIQYPRSGSDHCHQSVTILQSQSPRSPQPKERPRPSRSRLVVIDWSVRNVKLLLVRSSCPCLALMIMTRTKLMFPELQGLLQLGAHKEYTARQRDCQLKVRYPSKLPQRNPNYWMKETS</sequence>
<gene>
    <name evidence="2" type="ORF">PAXRUDRAFT_792236</name>
</gene>